<keyword evidence="1" id="KW-0285">Flavoprotein</keyword>
<evidence type="ECO:0000313" key="4">
    <source>
        <dbReference type="EMBL" id="GAG22579.1"/>
    </source>
</evidence>
<keyword evidence="3" id="KW-0560">Oxidoreductase</keyword>
<dbReference type="EMBL" id="BARS01031833">
    <property type="protein sequence ID" value="GAG22579.1"/>
    <property type="molecule type" value="Genomic_DNA"/>
</dbReference>
<dbReference type="PANTHER" id="PTHR32332:SF20">
    <property type="entry name" value="2-NITROPROPANE DIOXYGENASE-LIKE PROTEIN"/>
    <property type="match status" value="1"/>
</dbReference>
<keyword evidence="2" id="KW-0288">FMN</keyword>
<dbReference type="Pfam" id="PF03060">
    <property type="entry name" value="NMO"/>
    <property type="match status" value="1"/>
</dbReference>
<comment type="caution">
    <text evidence="4">The sequence shown here is derived from an EMBL/GenBank/DDBJ whole genome shotgun (WGS) entry which is preliminary data.</text>
</comment>
<sequence>MKRKTRVSELLDCEYPILQGALSRIGNWKFAASVSETGAHGCLTAAVSLTPQKLRDDIRRCREATDKPFSVNITVGMCPHIDEMLEVCLEEGVEVIETAVFTADEYGKRVKEAGRKWIHKTATIKHALHAQKQGADAVILVGLEGIGFKNVLQLPTMTTIAWAARELKVPVIAAGGIGDA</sequence>
<dbReference type="SUPFAM" id="SSF51412">
    <property type="entry name" value="Inosine monophosphate dehydrogenase (IMPDH)"/>
    <property type="match status" value="1"/>
</dbReference>
<proteinExistence type="predicted"/>
<reference evidence="4" key="1">
    <citation type="journal article" date="2014" name="Front. Microbiol.">
        <title>High frequency of phylogenetically diverse reductive dehalogenase-homologous genes in deep subseafloor sedimentary metagenomes.</title>
        <authorList>
            <person name="Kawai M."/>
            <person name="Futagami T."/>
            <person name="Toyoda A."/>
            <person name="Takaki Y."/>
            <person name="Nishi S."/>
            <person name="Hori S."/>
            <person name="Arai W."/>
            <person name="Tsubouchi T."/>
            <person name="Morono Y."/>
            <person name="Uchiyama I."/>
            <person name="Ito T."/>
            <person name="Fujiyama A."/>
            <person name="Inagaki F."/>
            <person name="Takami H."/>
        </authorList>
    </citation>
    <scope>NUCLEOTIDE SEQUENCE</scope>
    <source>
        <strain evidence="4">Expedition CK06-06</strain>
    </source>
</reference>
<name>X0VVZ6_9ZZZZ</name>
<dbReference type="GO" id="GO:0018580">
    <property type="term" value="F:nitronate monooxygenase activity"/>
    <property type="evidence" value="ECO:0007669"/>
    <property type="project" value="InterPro"/>
</dbReference>
<protein>
    <submittedName>
        <fullName evidence="4">Uncharacterized protein</fullName>
    </submittedName>
</protein>
<dbReference type="Gene3D" id="3.20.20.70">
    <property type="entry name" value="Aldolase class I"/>
    <property type="match status" value="1"/>
</dbReference>
<feature type="non-terminal residue" evidence="4">
    <location>
        <position position="180"/>
    </location>
</feature>
<evidence type="ECO:0000256" key="2">
    <source>
        <dbReference type="ARBA" id="ARBA00022643"/>
    </source>
</evidence>
<gene>
    <name evidence="4" type="ORF">S01H1_49473</name>
</gene>
<evidence type="ECO:0000256" key="3">
    <source>
        <dbReference type="ARBA" id="ARBA00023002"/>
    </source>
</evidence>
<dbReference type="InterPro" id="IPR013785">
    <property type="entry name" value="Aldolase_TIM"/>
</dbReference>
<dbReference type="InterPro" id="IPR004136">
    <property type="entry name" value="NMO"/>
</dbReference>
<dbReference type="CDD" id="cd04730">
    <property type="entry name" value="NPD_like"/>
    <property type="match status" value="1"/>
</dbReference>
<organism evidence="4">
    <name type="scientific">marine sediment metagenome</name>
    <dbReference type="NCBI Taxonomy" id="412755"/>
    <lineage>
        <taxon>unclassified sequences</taxon>
        <taxon>metagenomes</taxon>
        <taxon>ecological metagenomes</taxon>
    </lineage>
</organism>
<accession>X0VVZ6</accession>
<dbReference type="PANTHER" id="PTHR32332">
    <property type="entry name" value="2-NITROPROPANE DIOXYGENASE"/>
    <property type="match status" value="1"/>
</dbReference>
<dbReference type="AlphaFoldDB" id="X0VVZ6"/>
<evidence type="ECO:0000256" key="1">
    <source>
        <dbReference type="ARBA" id="ARBA00022630"/>
    </source>
</evidence>